<dbReference type="PANTHER" id="PTHR45997">
    <property type="entry name" value="DNA LIGASE 4"/>
    <property type="match status" value="1"/>
</dbReference>
<dbReference type="InterPro" id="IPR012310">
    <property type="entry name" value="DNA_ligase_ATP-dep_cent"/>
</dbReference>
<feature type="domain" description="ATP-dependent DNA ligase family profile" evidence="5">
    <location>
        <begin position="41"/>
        <end position="148"/>
    </location>
</feature>
<keyword evidence="7" id="KW-1185">Reference proteome</keyword>
<feature type="region of interest" description="Disordered" evidence="4">
    <location>
        <begin position="179"/>
        <end position="206"/>
    </location>
</feature>
<comment type="catalytic activity">
    <reaction evidence="3">
        <text>ATP + (deoxyribonucleotide)n-3'-hydroxyl + 5'-phospho-(deoxyribonucleotide)m = (deoxyribonucleotide)n+m + AMP + diphosphate.</text>
        <dbReference type="EC" id="6.5.1.1"/>
    </reaction>
</comment>
<dbReference type="Gene3D" id="3.30.470.30">
    <property type="entry name" value="DNA ligase/mRNA capping enzyme"/>
    <property type="match status" value="1"/>
</dbReference>
<sequence>MDGELIIWDQARGRTSFADLQRRVTAGPRLVRLVREHPANYVLFDLLADPNGVLLGRPLAERRGRLERLLENAPPGLQLCPQTHDLSEAHEWMRTWPAAGVEGVVAKRLNSRYEPGRRRWCKLRVKTTTEAIIGGVTGTVSDPETLLLGRHDLTGRLRYVGRTHTLTASLRRELSARLTRSPQRRAGGVDHPWPQPLPPSWSGQLERSEPLPYVQVEPDTVIEIQVDTAYEHTRWRHRVQAIGYRAELSVFDVPLIGAEDPA</sequence>
<evidence type="ECO:0000256" key="1">
    <source>
        <dbReference type="ARBA" id="ARBA00012727"/>
    </source>
</evidence>
<evidence type="ECO:0000259" key="5">
    <source>
        <dbReference type="PROSITE" id="PS50160"/>
    </source>
</evidence>
<organism evidence="6 7">
    <name type="scientific">Phytohabitans aurantiacus</name>
    <dbReference type="NCBI Taxonomy" id="3016789"/>
    <lineage>
        <taxon>Bacteria</taxon>
        <taxon>Bacillati</taxon>
        <taxon>Actinomycetota</taxon>
        <taxon>Actinomycetes</taxon>
        <taxon>Micromonosporales</taxon>
        <taxon>Micromonosporaceae</taxon>
    </lineage>
</organism>
<accession>A0ABQ5QYR4</accession>
<gene>
    <name evidence="6" type="ORF">Pa4123_41090</name>
</gene>
<protein>
    <recommendedName>
        <fullName evidence="1">DNA ligase (ATP)</fullName>
        <ecNumber evidence="1">6.5.1.1</ecNumber>
    </recommendedName>
</protein>
<evidence type="ECO:0000256" key="3">
    <source>
        <dbReference type="ARBA" id="ARBA00034003"/>
    </source>
</evidence>
<dbReference type="InterPro" id="IPR012309">
    <property type="entry name" value="DNA_ligase_ATP-dep_C"/>
</dbReference>
<dbReference type="SUPFAM" id="SSF56091">
    <property type="entry name" value="DNA ligase/mRNA capping enzyme, catalytic domain"/>
    <property type="match status" value="1"/>
</dbReference>
<evidence type="ECO:0000313" key="6">
    <source>
        <dbReference type="EMBL" id="GLH98834.1"/>
    </source>
</evidence>
<evidence type="ECO:0000256" key="2">
    <source>
        <dbReference type="ARBA" id="ARBA00022598"/>
    </source>
</evidence>
<evidence type="ECO:0000256" key="4">
    <source>
        <dbReference type="SAM" id="MobiDB-lite"/>
    </source>
</evidence>
<dbReference type="EC" id="6.5.1.1" evidence="1"/>
<dbReference type="PANTHER" id="PTHR45997:SF1">
    <property type="entry name" value="DNA LIGASE 4"/>
    <property type="match status" value="1"/>
</dbReference>
<dbReference type="Proteomes" id="UP001144280">
    <property type="component" value="Unassembled WGS sequence"/>
</dbReference>
<dbReference type="PROSITE" id="PS50160">
    <property type="entry name" value="DNA_LIGASE_A3"/>
    <property type="match status" value="1"/>
</dbReference>
<keyword evidence="2" id="KW-0436">Ligase</keyword>
<dbReference type="EMBL" id="BSDI01000019">
    <property type="protein sequence ID" value="GLH98834.1"/>
    <property type="molecule type" value="Genomic_DNA"/>
</dbReference>
<evidence type="ECO:0000313" key="7">
    <source>
        <dbReference type="Proteomes" id="UP001144280"/>
    </source>
</evidence>
<name>A0ABQ5QYR4_9ACTN</name>
<proteinExistence type="predicted"/>
<reference evidence="6" key="1">
    <citation type="submission" date="2022-12" db="EMBL/GenBank/DDBJ databases">
        <title>New Phytohabitans aurantiacus sp. RD004123 nov., an actinomycete isolated from soil.</title>
        <authorList>
            <person name="Triningsih D.W."/>
            <person name="Harunari E."/>
            <person name="Igarashi Y."/>
        </authorList>
    </citation>
    <scope>NUCLEOTIDE SEQUENCE</scope>
    <source>
        <strain evidence="6">RD004123</strain>
    </source>
</reference>
<dbReference type="Pfam" id="PF01068">
    <property type="entry name" value="DNA_ligase_A_M"/>
    <property type="match status" value="1"/>
</dbReference>
<dbReference type="InterPro" id="IPR012340">
    <property type="entry name" value="NA-bd_OB-fold"/>
</dbReference>
<dbReference type="Gene3D" id="2.40.50.140">
    <property type="entry name" value="Nucleic acid-binding proteins"/>
    <property type="match status" value="1"/>
</dbReference>
<comment type="caution">
    <text evidence="6">The sequence shown here is derived from an EMBL/GenBank/DDBJ whole genome shotgun (WGS) entry which is preliminary data.</text>
</comment>
<dbReference type="InterPro" id="IPR029710">
    <property type="entry name" value="LIG4"/>
</dbReference>
<dbReference type="Pfam" id="PF04679">
    <property type="entry name" value="DNA_ligase_A_C"/>
    <property type="match status" value="1"/>
</dbReference>